<feature type="region of interest" description="Disordered" evidence="2">
    <location>
        <begin position="1956"/>
        <end position="2040"/>
    </location>
</feature>
<feature type="region of interest" description="Disordered" evidence="2">
    <location>
        <begin position="1116"/>
        <end position="1143"/>
    </location>
</feature>
<feature type="coiled-coil region" evidence="1">
    <location>
        <begin position="1776"/>
        <end position="1855"/>
    </location>
</feature>
<feature type="compositionally biased region" description="Polar residues" evidence="2">
    <location>
        <begin position="2147"/>
        <end position="2163"/>
    </location>
</feature>
<feature type="coiled-coil region" evidence="1">
    <location>
        <begin position="158"/>
        <end position="185"/>
    </location>
</feature>
<feature type="coiled-coil region" evidence="1">
    <location>
        <begin position="510"/>
        <end position="537"/>
    </location>
</feature>
<feature type="region of interest" description="Disordered" evidence="2">
    <location>
        <begin position="2482"/>
        <end position="2531"/>
    </location>
</feature>
<name>G0UW20_TRYCI</name>
<feature type="region of interest" description="Disordered" evidence="2">
    <location>
        <begin position="329"/>
        <end position="387"/>
    </location>
</feature>
<gene>
    <name evidence="3" type="ORF">TCIL3000_10_3470</name>
</gene>
<organism evidence="3">
    <name type="scientific">Trypanosoma congolense (strain IL3000)</name>
    <dbReference type="NCBI Taxonomy" id="1068625"/>
    <lineage>
        <taxon>Eukaryota</taxon>
        <taxon>Discoba</taxon>
        <taxon>Euglenozoa</taxon>
        <taxon>Kinetoplastea</taxon>
        <taxon>Metakinetoplastina</taxon>
        <taxon>Trypanosomatida</taxon>
        <taxon>Trypanosomatidae</taxon>
        <taxon>Trypanosoma</taxon>
        <taxon>Nannomonas</taxon>
    </lineage>
</organism>
<feature type="compositionally biased region" description="Polar residues" evidence="2">
    <location>
        <begin position="1956"/>
        <end position="1966"/>
    </location>
</feature>
<feature type="coiled-coil region" evidence="1">
    <location>
        <begin position="1171"/>
        <end position="1198"/>
    </location>
</feature>
<feature type="coiled-coil region" evidence="1">
    <location>
        <begin position="814"/>
        <end position="848"/>
    </location>
</feature>
<feature type="region of interest" description="Disordered" evidence="2">
    <location>
        <begin position="2137"/>
        <end position="2167"/>
    </location>
</feature>
<dbReference type="PANTHER" id="PTHR23159">
    <property type="entry name" value="CENTROSOMAL PROTEIN 2"/>
    <property type="match status" value="1"/>
</dbReference>
<feature type="coiled-coil region" evidence="1">
    <location>
        <begin position="1058"/>
        <end position="1092"/>
    </location>
</feature>
<feature type="coiled-coil region" evidence="1">
    <location>
        <begin position="2180"/>
        <end position="2296"/>
    </location>
</feature>
<evidence type="ECO:0000313" key="3">
    <source>
        <dbReference type="EMBL" id="CCC93586.1"/>
    </source>
</evidence>
<keyword evidence="1" id="KW-0175">Coiled coil</keyword>
<feature type="compositionally biased region" description="Basic and acidic residues" evidence="2">
    <location>
        <begin position="340"/>
        <end position="350"/>
    </location>
</feature>
<protein>
    <submittedName>
        <fullName evidence="3">Uncharacterized protein</fullName>
    </submittedName>
</protein>
<evidence type="ECO:0000256" key="2">
    <source>
        <dbReference type="SAM" id="MobiDB-lite"/>
    </source>
</evidence>
<feature type="coiled-coil region" evidence="1">
    <location>
        <begin position="1632"/>
        <end position="1666"/>
    </location>
</feature>
<reference evidence="3" key="1">
    <citation type="journal article" date="2012" name="Proc. Natl. Acad. Sci. U.S.A.">
        <title>Antigenic diversity is generated by distinct evolutionary mechanisms in African trypanosome species.</title>
        <authorList>
            <person name="Jackson A.P."/>
            <person name="Berry A."/>
            <person name="Aslett M."/>
            <person name="Allison H.C."/>
            <person name="Burton P."/>
            <person name="Vavrova-Anderson J."/>
            <person name="Brown R."/>
            <person name="Browne H."/>
            <person name="Corton N."/>
            <person name="Hauser H."/>
            <person name="Gamble J."/>
            <person name="Gilderthorp R."/>
            <person name="Marcello L."/>
            <person name="McQuillan J."/>
            <person name="Otto T.D."/>
            <person name="Quail M.A."/>
            <person name="Sanders M.J."/>
            <person name="van Tonder A."/>
            <person name="Ginger M.L."/>
            <person name="Field M.C."/>
            <person name="Barry J.D."/>
            <person name="Hertz-Fowler C."/>
            <person name="Berriman M."/>
        </authorList>
    </citation>
    <scope>NUCLEOTIDE SEQUENCE</scope>
    <source>
        <strain evidence="3">IL3000</strain>
    </source>
</reference>
<accession>G0UW20</accession>
<dbReference type="PANTHER" id="PTHR23159:SF31">
    <property type="entry name" value="CENTROSOME-ASSOCIATED PROTEIN CEP250 ISOFORM X1"/>
    <property type="match status" value="1"/>
</dbReference>
<proteinExistence type="predicted"/>
<evidence type="ECO:0000256" key="1">
    <source>
        <dbReference type="SAM" id="Coils"/>
    </source>
</evidence>
<feature type="coiled-coil region" evidence="1">
    <location>
        <begin position="2082"/>
        <end position="2126"/>
    </location>
</feature>
<feature type="coiled-coil region" evidence="1">
    <location>
        <begin position="389"/>
        <end position="475"/>
    </location>
</feature>
<feature type="coiled-coil region" evidence="1">
    <location>
        <begin position="1313"/>
        <end position="1347"/>
    </location>
</feature>
<feature type="compositionally biased region" description="Polar residues" evidence="2">
    <location>
        <begin position="2021"/>
        <end position="2040"/>
    </location>
</feature>
<dbReference type="EMBL" id="HE575323">
    <property type="protein sequence ID" value="CCC93586.1"/>
    <property type="molecule type" value="Genomic_DNA"/>
</dbReference>
<dbReference type="VEuPathDB" id="TriTrypDB:TcIL3000_10_3470"/>
<feature type="coiled-coil region" evidence="1">
    <location>
        <begin position="225"/>
        <end position="320"/>
    </location>
</feature>
<feature type="compositionally biased region" description="Pro residues" evidence="2">
    <location>
        <begin position="2520"/>
        <end position="2531"/>
    </location>
</feature>
<feature type="coiled-coil region" evidence="1">
    <location>
        <begin position="986"/>
        <end position="1020"/>
    </location>
</feature>
<sequence length="2531" mass="290792">MSLSRAGDVPGRSIEEISVKWSIITELPFDDWERSIDACNIDQYAQMAANMVWNVEDEHFTSRQHFIAVMRLLRMVAKKYIERKDRFNQEGKPLHFLKPTCQEGDELPVRASQLRNEGDRTKSVSGHNEYQVGEGLVYSPRPLDLFGGHEASYIKENYEKCRREMERLRLDNEQLQRAARLCDSERTTILRENEKCRLECKHLLAKHKRFVEKHERLKEMLREAYHSEKSMHRDEESELQRLRQKVRALEIENHKLRQSRDQAEEAREQREAEALRDMTELQKLHHSIVDEERRRAQKLNDELRRIQQSADNRVEEAVKEFQQKLGRLSGETVELPRSSDGLKLDRDHPAENPGGGGATDYYTKPISTSSKSAEDKVSRPKIGMGGQSFREPAEELRRLEQENEQLNAELQQMKLRLEACEAENVKVNRLLREYEHGDEGLRNLRGQLTDSTRSVELLQDENSQLREQLNAMKDSVSFSEALEELCVRVGVSREEVDRLRPTSSLMFNDMDVLRAENTALKEELQWLERERQHWLDKVRLQPLLDTKLRRGLDLSPDQLKKLDKITEQMKADKIIIEEVADENYKEKYYNELQLRRKEMEHFNSFVKQLIEEALREVLGKIDISSSAEATSALHLLRDRVDLIATRQVKDKDEEGVVDILRLQEQLRSTLQLLEQSELTIKDNAVSQIALREQLAAVTAERDVLMDERDRYRSAVFDGLGAFESVPAEVKAQDAEGDGGNCAVVPLAAASSKDSLPPDFFIEYRNGTVPLHSVSVSSLKSIFEKQLRTKDELIASLRNTIETINCQLVQRCNNEAEMKEKLAEASSRHEDLQNQVSAMQEINEDLTAKLNERTKILGDLEGVVHHANHSNTRELLQKIIILRQRETKLLQRLRRVTEMHKDASISERNLREYVNTTFKSLKEALENTSTGFVLPRSSCGVEAENAILDEMQQRLGGLLRGRMFKEDSNYLVSLQRVYGNMGRIEEFNALRLEVRNQRNRIAEMEGEFESQRAELEHLRKQRDVVAAGAMNDSCTAACGGDSSSAIRWEAEAKAWRQKCDLYMKRCEAKEQEISTLEGQLDDARKELVLLHEHASISGGKAVDSKDCGALMPDISQERCEDGEREQSQSRQDAEPEPGGHLEGKLFKGSKTYRLEREIARLKSINLGVLHYSLDLQGECKRLEIELEAAREELSLIRDASGDSSKVSEFVSAAIRQHSVLRRQGELALFQAKRARMQLCATEANLRVAINEANAYKLNTFRLYRQYVAQTVLVVDYVRGMQRSGVSALSPHRAEILHKRLMDTIADNDRSHSVRAELSAQLAESQGTVALLQQQLELLQVKDDEARADALHAKLLTSLAAVREKDIKIVELMEDHGHLQHKLKRTESYVQQLTEELNRLELNAFSVKLVDKDVVNSLLELKESVFAKAEPPAIVIQQDCVTRRRSSDLDDIAVQEYKHAIEKQVTLAQECDCLRKQLGDETAKSRKTSAINDKLKEEVEQLCERLRQVQQQLHDERQRAEEREKRVIRSHEVQAQVAHRAAEHNSKCLQDMLRNKEACIKQLQEQLQAERRKYLECQMEESVRMEKVHERLFKENNSMVERFREAINGVAEHYEFTNHSSTGGPPSDGASAQLALLTKEVLHLKAELKNARATNITLESRLNEQIRKIRQHDISCVTQPAEEASYCHQQKDHKSSVSEGSTVTGIISDQSAIIDSLRQRELSLISELQRTISERDVLAQQLREAQSLVVDQGSVLKTVVTSGTIEPRGSEAELRAQQSFLEAQLMETRAKLEEERQQAHRLQMDTTHWRQQLDSLREEVLKQQCDVERARRLVAMNEKLSADVQHMEEQNQKLILATNLLKQRLVEEAQERDNTSRKHQHEMALAQRMGNIQQESSEHIKNVNLRLQTIQQELEEKVHREEEALKKHEEAQRLSLELHLQLQEKERELLKLKREMATLSSKVSPQQRRTPRKTFNGHEKSTQVLQTVQEEGEDTRTAQRQVMKHQGARQQAINLPEKGGGVSSRSPKSQGNLRPHSALSQLSTRDAAIAEGSDGFTRSQVAAMVLREVEKAQRDNLHRISSLQAVVSRQARDLEDAAEQLRGERDVNRSLRIQLQNIKKELETKELSVAQEVASYYRANRDKEKKPWSHSNAEMRTPTPDSASPPSLLEPQAFDVSLFQQVEKQCQENEELRHRIEKLTKRQESLDKGAQEADFYKRELEELRKKLMEAPDPGHNVSSFEIRTHKRTVMKLESVIESLRRELIVGKEAELRLLRQQMDDLRSENERLSAELNRYQVIPTAPVVNTSVPEDMEPGMKTRLERELLDKNGVILDLRFEREALQLKVSRLECHIEHILKVDSMIARSSSASKQRDRVEALETLVENMKLVIERLQNENEALKSKSVSMSKHMDLVRELRELRSREQDLREHSEKLSLRLLTSSTGCSAMSEQQARLQRKLQVAQATVEQYRAEVVELRQRVSDMSKEQDGALPVWRAPQQGGGGSETADEDLRDVYPLNLPNDGLPPPLPDAPRY</sequence>
<feature type="coiled-coil region" evidence="1">
    <location>
        <begin position="1490"/>
        <end position="1578"/>
    </location>
</feature>